<evidence type="ECO:0000259" key="3">
    <source>
        <dbReference type="Pfam" id="PF08546"/>
    </source>
</evidence>
<dbReference type="AlphaFoldDB" id="A0AAD5RMC8"/>
<dbReference type="PANTHER" id="PTHR21708:SF26">
    <property type="entry name" value="2-DEHYDROPANTOATE 2-REDUCTASE"/>
    <property type="match status" value="1"/>
</dbReference>
<evidence type="ECO:0000256" key="1">
    <source>
        <dbReference type="SAM" id="MobiDB-lite"/>
    </source>
</evidence>
<protein>
    <submittedName>
        <fullName evidence="4">2-dehydropantoate 2-reductase</fullName>
    </submittedName>
</protein>
<feature type="domain" description="Ketopantoate reductase N-terminal" evidence="2">
    <location>
        <begin position="15"/>
        <end position="191"/>
    </location>
</feature>
<dbReference type="Pfam" id="PF08546">
    <property type="entry name" value="ApbA_C"/>
    <property type="match status" value="1"/>
</dbReference>
<feature type="region of interest" description="Disordered" evidence="1">
    <location>
        <begin position="452"/>
        <end position="475"/>
    </location>
</feature>
<organism evidence="4 5">
    <name type="scientific">Zalerion maritima</name>
    <dbReference type="NCBI Taxonomy" id="339359"/>
    <lineage>
        <taxon>Eukaryota</taxon>
        <taxon>Fungi</taxon>
        <taxon>Dikarya</taxon>
        <taxon>Ascomycota</taxon>
        <taxon>Pezizomycotina</taxon>
        <taxon>Sordariomycetes</taxon>
        <taxon>Lulworthiomycetidae</taxon>
        <taxon>Lulworthiales</taxon>
        <taxon>Lulworthiaceae</taxon>
        <taxon>Zalerion</taxon>
    </lineage>
</organism>
<feature type="compositionally biased region" description="Basic and acidic residues" evidence="1">
    <location>
        <begin position="552"/>
        <end position="562"/>
    </location>
</feature>
<gene>
    <name evidence="4" type="ORF">MKZ38_003818</name>
</gene>
<dbReference type="Gene3D" id="1.10.1040.10">
    <property type="entry name" value="N-(1-d-carboxylethyl)-l-norvaline Dehydrogenase, domain 2"/>
    <property type="match status" value="1"/>
</dbReference>
<dbReference type="EMBL" id="JAKWBI020000225">
    <property type="protein sequence ID" value="KAJ2898573.1"/>
    <property type="molecule type" value="Genomic_DNA"/>
</dbReference>
<dbReference type="InterPro" id="IPR013752">
    <property type="entry name" value="KPA_reductase"/>
</dbReference>
<sequence length="756" mass="82307">MATQTTKGPDRPTHILFHGAGAVGCFYASRLHHPDHNVFVSVTARSNYPVIAHHGIRMETRDFGDYLFNPHAVFKGVTPAVPSGLRSPPSSAIDSSLASGGKVPEKWDVVVVTTKSLPDQSPSDAESIAPLVTPGHTTILLIQNGVGIEAPIREKFETNPILTGVTVFSGAQTSPGVIRQNRWTRLHIGPYGVNPSANGSLVDTSRDEELNKRGTEISRNLSAWWGSDPDIPVHDRKVPPSPAGGGESSYPWGGIKDIDPLTATDIQCVRWHKLAINASFNPSAVLCGGKGNAEMIKDPELRLHIKGVMEEVLSTAPVVLGLEGGGLPDRLGLAEPERILKSTERNAGAKPSMLMDWEGGRKMEMEVILGNPVKMARERGLEMRRCQAMYGLLRSLEGMREMERKGEREREEGPGKGKGDAGGGGKGKLSTTHDNAVLTGLLALAVAARRTTLPRDRPTETSTRDPGLSDKETKKWEDFEELKETGQLSETELEVEIGGRRMVGLKRQQYHNTKSKVDNPERKAHNEEKRKKTRHEDYDLERVLDLEESEEKSEANEAKNERPPPPPPPTPTYPKFTELPAGAKRWHMGPFPILPDSVRSEYGTIAALAFGPSPEPTQPENTTSCLCRHQATAISSSPLIRRLTAAHLQWGKVDPVLVVSIVLAFEFSPTPLTNKIPGPLRICDVSSYGRQLSKQRIESCTIDQLALRKQSFPVLTNKAAAAPYLGGVYATGGKAPSVIGKLMGLLCLKYAMALVG</sequence>
<reference evidence="4" key="1">
    <citation type="submission" date="2022-07" db="EMBL/GenBank/DDBJ databases">
        <title>Draft genome sequence of Zalerion maritima ATCC 34329, a (micro)plastics degrading marine fungus.</title>
        <authorList>
            <person name="Paco A."/>
            <person name="Goncalves M.F.M."/>
            <person name="Rocha-Santos T.A.P."/>
            <person name="Alves A."/>
        </authorList>
    </citation>
    <scope>NUCLEOTIDE SEQUENCE</scope>
    <source>
        <strain evidence="4">ATCC 34329</strain>
    </source>
</reference>
<feature type="compositionally biased region" description="Basic and acidic residues" evidence="1">
    <location>
        <begin position="399"/>
        <end position="419"/>
    </location>
</feature>
<dbReference type="InterPro" id="IPR051402">
    <property type="entry name" value="KPR-Related"/>
</dbReference>
<feature type="domain" description="Ketopantoate reductase C-terminal" evidence="3">
    <location>
        <begin position="265"/>
        <end position="396"/>
    </location>
</feature>
<dbReference type="PROSITE" id="PS51257">
    <property type="entry name" value="PROKAR_LIPOPROTEIN"/>
    <property type="match status" value="1"/>
</dbReference>
<dbReference type="FunFam" id="1.10.1040.10:FF:000017">
    <property type="entry name" value="2-dehydropantoate 2-reductase"/>
    <property type="match status" value="1"/>
</dbReference>
<dbReference type="InterPro" id="IPR013332">
    <property type="entry name" value="KPR_N"/>
</dbReference>
<accession>A0AAD5RMC8</accession>
<evidence type="ECO:0000313" key="5">
    <source>
        <dbReference type="Proteomes" id="UP001201980"/>
    </source>
</evidence>
<feature type="compositionally biased region" description="Pro residues" evidence="1">
    <location>
        <begin position="563"/>
        <end position="572"/>
    </location>
</feature>
<feature type="compositionally biased region" description="Basic and acidic residues" evidence="1">
    <location>
        <begin position="453"/>
        <end position="475"/>
    </location>
</feature>
<dbReference type="SUPFAM" id="SSF48179">
    <property type="entry name" value="6-phosphogluconate dehydrogenase C-terminal domain-like"/>
    <property type="match status" value="1"/>
</dbReference>
<dbReference type="Pfam" id="PF02558">
    <property type="entry name" value="ApbA"/>
    <property type="match status" value="1"/>
</dbReference>
<dbReference type="InterPro" id="IPR008927">
    <property type="entry name" value="6-PGluconate_DH-like_C_sf"/>
</dbReference>
<evidence type="ECO:0000259" key="2">
    <source>
        <dbReference type="Pfam" id="PF02558"/>
    </source>
</evidence>
<dbReference type="GO" id="GO:0005737">
    <property type="term" value="C:cytoplasm"/>
    <property type="evidence" value="ECO:0007669"/>
    <property type="project" value="TreeGrafter"/>
</dbReference>
<name>A0AAD5RMC8_9PEZI</name>
<proteinExistence type="predicted"/>
<comment type="caution">
    <text evidence="4">The sequence shown here is derived from an EMBL/GenBank/DDBJ whole genome shotgun (WGS) entry which is preliminary data.</text>
</comment>
<feature type="region of interest" description="Disordered" evidence="1">
    <location>
        <begin position="504"/>
        <end position="577"/>
    </location>
</feature>
<dbReference type="InterPro" id="IPR013328">
    <property type="entry name" value="6PGD_dom2"/>
</dbReference>
<keyword evidence="5" id="KW-1185">Reference proteome</keyword>
<dbReference type="Gene3D" id="3.40.50.720">
    <property type="entry name" value="NAD(P)-binding Rossmann-like Domain"/>
    <property type="match status" value="1"/>
</dbReference>
<feature type="region of interest" description="Disordered" evidence="1">
    <location>
        <begin position="399"/>
        <end position="432"/>
    </location>
</feature>
<evidence type="ECO:0000313" key="4">
    <source>
        <dbReference type="EMBL" id="KAJ2898573.1"/>
    </source>
</evidence>
<dbReference type="Proteomes" id="UP001201980">
    <property type="component" value="Unassembled WGS sequence"/>
</dbReference>
<feature type="compositionally biased region" description="Basic and acidic residues" evidence="1">
    <location>
        <begin position="515"/>
        <end position="545"/>
    </location>
</feature>
<dbReference type="PANTHER" id="PTHR21708">
    <property type="entry name" value="PROBABLE 2-DEHYDROPANTOATE 2-REDUCTASE"/>
    <property type="match status" value="1"/>
</dbReference>